<dbReference type="InterPro" id="IPR006954">
    <property type="entry name" value="Mlt-10-like"/>
</dbReference>
<dbReference type="Pfam" id="PF04870">
    <property type="entry name" value="Moulting_cycle"/>
    <property type="match status" value="2"/>
</dbReference>
<name>A0A1I7SSG4_BURXY</name>
<proteinExistence type="predicted"/>
<keyword evidence="1" id="KW-0812">Transmembrane</keyword>
<feature type="transmembrane region" description="Helical" evidence="1">
    <location>
        <begin position="318"/>
        <end position="338"/>
    </location>
</feature>
<sequence length="419" mass="46903">MTTKEEDKRPWNEIYQRLLKLKKKMELKEKSPSSKAYNFRMYDIVLDRQTPSKATKEMGDPKTLINMAMQLFSGLNESTKDEGNFKFLSPRIAPLMPDKMPTSKSILSPTLLSFYDDNNTIASIPSILKLSNIGDKEKNEIMTLLMQMSGTTNAIEEATNVLKELNFMDISDELNDVNTRINTVYDGLKSSFNRRQKRDLDKSGFTFMDKQQLDHMYNNKEFKFPKDSLDFEDYLSLEYDQKTEALWNSIERIALEESVEDYKLRLRRRRRALGLANAFSAVVLGPYMFAPSFGLTILGPVILSPNIFSPAILNPSILSPYILSPAIGLTNILSPYVLSPMILNPVLLAPLILSPYVLSPNILTPNLLSPLILSPLVLSPDILSPGGLGGAVLSPAVASPAILTESFLMATILSPTIFS</sequence>
<dbReference type="PANTHER" id="PTHR21523">
    <property type="match status" value="1"/>
</dbReference>
<evidence type="ECO:0000313" key="3">
    <source>
        <dbReference type="Proteomes" id="UP000095284"/>
    </source>
</evidence>
<dbReference type="Proteomes" id="UP000659654">
    <property type="component" value="Unassembled WGS sequence"/>
</dbReference>
<dbReference type="eggNOG" id="KOG4544">
    <property type="taxonomic scope" value="Eukaryota"/>
</dbReference>
<reference evidence="5" key="1">
    <citation type="submission" date="2016-11" db="UniProtKB">
        <authorList>
            <consortium name="WormBaseParasite"/>
        </authorList>
    </citation>
    <scope>IDENTIFICATION</scope>
</reference>
<evidence type="ECO:0000256" key="1">
    <source>
        <dbReference type="SAM" id="Phobius"/>
    </source>
</evidence>
<gene>
    <name evidence="2" type="ORF">BXYJ_LOCUS4120</name>
</gene>
<feature type="transmembrane region" description="Helical" evidence="1">
    <location>
        <begin position="272"/>
        <end position="298"/>
    </location>
</feature>
<organism evidence="3 5">
    <name type="scientific">Bursaphelenchus xylophilus</name>
    <name type="common">Pinewood nematode worm</name>
    <name type="synonym">Aphelenchoides xylophilus</name>
    <dbReference type="NCBI Taxonomy" id="6326"/>
    <lineage>
        <taxon>Eukaryota</taxon>
        <taxon>Metazoa</taxon>
        <taxon>Ecdysozoa</taxon>
        <taxon>Nematoda</taxon>
        <taxon>Chromadorea</taxon>
        <taxon>Rhabditida</taxon>
        <taxon>Tylenchina</taxon>
        <taxon>Tylenchomorpha</taxon>
        <taxon>Aphelenchoidea</taxon>
        <taxon>Aphelenchoididae</taxon>
        <taxon>Bursaphelenchus</taxon>
    </lineage>
</organism>
<dbReference type="EMBL" id="CAJFCV020000002">
    <property type="protein sequence ID" value="CAG9097577.1"/>
    <property type="molecule type" value="Genomic_DNA"/>
</dbReference>
<dbReference type="PANTHER" id="PTHR21523:SF44">
    <property type="entry name" value="MLT-TEN (MLT-10) RELATED"/>
    <property type="match status" value="1"/>
</dbReference>
<reference evidence="2" key="2">
    <citation type="submission" date="2020-09" db="EMBL/GenBank/DDBJ databases">
        <authorList>
            <person name="Kikuchi T."/>
        </authorList>
    </citation>
    <scope>NUCLEOTIDE SEQUENCE</scope>
    <source>
        <strain evidence="2">Ka4C1</strain>
    </source>
</reference>
<dbReference type="AlphaFoldDB" id="A0A1I7SSG4"/>
<dbReference type="Proteomes" id="UP000582659">
    <property type="component" value="Unassembled WGS sequence"/>
</dbReference>
<keyword evidence="1" id="KW-1133">Transmembrane helix</keyword>
<feature type="transmembrane region" description="Helical" evidence="1">
    <location>
        <begin position="345"/>
        <end position="362"/>
    </location>
</feature>
<keyword evidence="4" id="KW-1185">Reference proteome</keyword>
<dbReference type="EMBL" id="CAJFDI010000002">
    <property type="protein sequence ID" value="CAD5215619.1"/>
    <property type="molecule type" value="Genomic_DNA"/>
</dbReference>
<keyword evidence="1" id="KW-0472">Membrane</keyword>
<evidence type="ECO:0000313" key="2">
    <source>
        <dbReference type="EMBL" id="CAD5215619.1"/>
    </source>
</evidence>
<protein>
    <submittedName>
        <fullName evidence="2">(pine wood nematode) hypothetical protein</fullName>
    </submittedName>
</protein>
<accession>A0A1I7SSG4</accession>
<dbReference type="OrthoDB" id="5917548at2759"/>
<evidence type="ECO:0000313" key="5">
    <source>
        <dbReference type="WBParaSite" id="BXY_1598100.1"/>
    </source>
</evidence>
<dbReference type="Proteomes" id="UP000095284">
    <property type="component" value="Unplaced"/>
</dbReference>
<dbReference type="WBParaSite" id="BXY_1598100.1">
    <property type="protein sequence ID" value="BXY_1598100.1"/>
    <property type="gene ID" value="BXY_1598100"/>
</dbReference>
<evidence type="ECO:0000313" key="4">
    <source>
        <dbReference type="Proteomes" id="UP000659654"/>
    </source>
</evidence>